<dbReference type="Proteomes" id="UP000794436">
    <property type="component" value="Unassembled WGS sequence"/>
</dbReference>
<gene>
    <name evidence="4" type="ORF">Poli38472_005833</name>
</gene>
<accession>A0A8K1CRS9</accession>
<feature type="region of interest" description="Disordered" evidence="3">
    <location>
        <begin position="991"/>
        <end position="1010"/>
    </location>
</feature>
<sequence>MVMGTTAADKRVMTTPASDAHERLTHAQTSTPSTARSALPPRSRLTLERVLGVTSLSNAAVAVNPATGEIAYAAGCIVVIYNLRRNKQVRYYRVEKTVSCLCFSPNGQYLAIGEKGYLPAITIWDGTDGTLCAELQRHKYGVACMAFSRDGRYLLSAGLVHDQHLYAWDLVRDASSNQMNAKVMGVAVVEDKVLSMDYCHEGNFFVSVGERHFKFWFLDVDNQFLVTGFEVDGVPELQGRSAVMAAKEDATFTSVGCGAGACKLKTYAVTSDGTLCSFGVSCVMERLVSLEAACGNALSVTASYVAIGGSSAIVRLFDPSTLEYITTMPFPPALGKANQTPEPQETRELQPEHPYRHPATLAVRLTGSHVMALYSDRSFFIYDIADPQNARVDRSFLFHSGGIREMLVAGRVQGVNPKGKIVYRSQDSLHSRKSASEGSIPLGAFVTCSDDNTVRFWHLDLHKPSTKATRFGQDPASNTDDSLEAEPWKNPFSQEMLDILYHDAADEFDDDEAIVLGGTCAWNDVADVHGAEVDTGSENTLRALSLHPQLNQIVTGDRDGTLRVTSFPVNDELCEISAHSAEVNCIVVGQLPTAQGIKSLIASGGRDHVIYVHDDTKGKLTTNTKLENHSGAITAMQLTSDSRKLVSCGSDKMVAFYDVRADGNVEHYHSVQFPGGKILDMTLSNSDEVVVTTCNNRLDVLNVSTGRIIKTHQVGEQHHIDICPASFCVAMSGSHSDKTIHVVDLESGDILADGTGHGGAITSLKFTPDCRRLVTASNDGCLFVWRLAEDLQNAIKSRLPRVTEGYVAPPVPPPKIEAPIQSIPAPLVMPPPAPPIPQAKAAQKKVSSSPTTPVTRRKPSDAIAQPKASPDMVETVKKQADTPGWKSKAKAAPGPMAKIPMEDWMRTRESAKKTVHVEDRDDDNSSEQEVAVMQIDRSQTPEWARTVKNPVRKTGQKSPVKAIAPNPPRAAGGKWAKRSDENIKFVNEDDGQQAEADISQGESESQDTVSERGLMDLSIANVDVSQSGLLSGSSLSLEREQLEKKKKQMETAKAVAEMNNRLSQLGLLRPQKDRVQGQAEAREPDIVAPTVVDEPSPSSQDDPVRRRLSGIPPEMLESVEFPIIQPTVKPMVTDTHLQHETVVSMSVEIAVDQSVSTFTHGFKVEETTETESVQRGGIVDQSLSSFTGGYSSTNVDNGPRRSPVRTSIGSVSISQTLVDRSAVGASLSTFTEGFSIAGEVHRDVDPRQSLDLSNVAVSMSAFTAGCTDNGANPPYNLAQSRDFSSVSASLSQFTDGYDAPVASTKPDPVDQSLSAFTSGFTTVVSPSRRTSRARSAVDESLSSFTNGYQAEVPPSYDSIDVTESLSNFTTGYTVSLNETQPTGSKSPRQSAIDTISDLNRQLLTSSSVLDALTTPANPELLSDPDVESIRQHLTRLHAAIERFMRHHRVT</sequence>
<dbReference type="PANTHER" id="PTHR45589:SF1">
    <property type="entry name" value="WD REPEAT DOMAIN 62, ISOFORM G"/>
    <property type="match status" value="1"/>
</dbReference>
<feature type="repeat" description="WD" evidence="1">
    <location>
        <begin position="754"/>
        <end position="787"/>
    </location>
</feature>
<reference evidence="4" key="1">
    <citation type="submission" date="2019-03" db="EMBL/GenBank/DDBJ databases">
        <title>Long read genome sequence of the mycoparasitic Pythium oligandrum ATCC 38472 isolated from sugarbeet rhizosphere.</title>
        <authorList>
            <person name="Gaulin E."/>
        </authorList>
    </citation>
    <scope>NUCLEOTIDE SEQUENCE</scope>
    <source>
        <strain evidence="4">ATCC 38472_TT</strain>
    </source>
</reference>
<dbReference type="InterPro" id="IPR015943">
    <property type="entry name" value="WD40/YVTN_repeat-like_dom_sf"/>
</dbReference>
<protein>
    <recommendedName>
        <fullName evidence="6">Mitogen-activated protein kinase-binding protein 1</fullName>
    </recommendedName>
</protein>
<dbReference type="SMART" id="SM00320">
    <property type="entry name" value="WD40"/>
    <property type="match status" value="11"/>
</dbReference>
<dbReference type="SUPFAM" id="SSF50978">
    <property type="entry name" value="WD40 repeat-like"/>
    <property type="match status" value="2"/>
</dbReference>
<feature type="region of interest" description="Disordered" evidence="3">
    <location>
        <begin position="1"/>
        <end position="39"/>
    </location>
</feature>
<dbReference type="OrthoDB" id="6154712at2759"/>
<dbReference type="EMBL" id="SPLM01000002">
    <property type="protein sequence ID" value="TMW68365.1"/>
    <property type="molecule type" value="Genomic_DNA"/>
</dbReference>
<evidence type="ECO:0008006" key="6">
    <source>
        <dbReference type="Google" id="ProtNLM"/>
    </source>
</evidence>
<evidence type="ECO:0000313" key="4">
    <source>
        <dbReference type="EMBL" id="TMW68365.1"/>
    </source>
</evidence>
<keyword evidence="2" id="KW-0175">Coiled coil</keyword>
<feature type="coiled-coil region" evidence="2">
    <location>
        <begin position="1032"/>
        <end position="1059"/>
    </location>
</feature>
<dbReference type="InterPro" id="IPR052779">
    <property type="entry name" value="WDR62"/>
</dbReference>
<feature type="region of interest" description="Disordered" evidence="3">
    <location>
        <begin position="947"/>
        <end position="976"/>
    </location>
</feature>
<keyword evidence="1" id="KW-0853">WD repeat</keyword>
<dbReference type="Gene3D" id="2.130.10.10">
    <property type="entry name" value="YVTN repeat-like/Quinoprotein amine dehydrogenase"/>
    <property type="match status" value="3"/>
</dbReference>
<name>A0A8K1CRS9_PYTOL</name>
<feature type="repeat" description="WD" evidence="1">
    <location>
        <begin position="626"/>
        <end position="667"/>
    </location>
</feature>
<keyword evidence="5" id="KW-1185">Reference proteome</keyword>
<evidence type="ECO:0000256" key="2">
    <source>
        <dbReference type="SAM" id="Coils"/>
    </source>
</evidence>
<dbReference type="PROSITE" id="PS50082">
    <property type="entry name" value="WD_REPEATS_2"/>
    <property type="match status" value="2"/>
</dbReference>
<dbReference type="InterPro" id="IPR001680">
    <property type="entry name" value="WD40_rpt"/>
</dbReference>
<dbReference type="Pfam" id="PF00400">
    <property type="entry name" value="WD40"/>
    <property type="match status" value="4"/>
</dbReference>
<evidence type="ECO:0000256" key="3">
    <source>
        <dbReference type="SAM" id="MobiDB-lite"/>
    </source>
</evidence>
<dbReference type="InterPro" id="IPR036322">
    <property type="entry name" value="WD40_repeat_dom_sf"/>
</dbReference>
<feature type="region of interest" description="Disordered" evidence="3">
    <location>
        <begin position="467"/>
        <end position="486"/>
    </location>
</feature>
<dbReference type="PROSITE" id="PS50294">
    <property type="entry name" value="WD_REPEATS_REGION"/>
    <property type="match status" value="1"/>
</dbReference>
<evidence type="ECO:0000313" key="5">
    <source>
        <dbReference type="Proteomes" id="UP000794436"/>
    </source>
</evidence>
<feature type="compositionally biased region" description="Polar residues" evidence="3">
    <location>
        <begin position="845"/>
        <end position="854"/>
    </location>
</feature>
<evidence type="ECO:0000256" key="1">
    <source>
        <dbReference type="PROSITE-ProRule" id="PRU00221"/>
    </source>
</evidence>
<feature type="compositionally biased region" description="Polar residues" evidence="3">
    <location>
        <begin position="26"/>
        <end position="36"/>
    </location>
</feature>
<comment type="caution">
    <text evidence="4">The sequence shown here is derived from an EMBL/GenBank/DDBJ whole genome shotgun (WGS) entry which is preliminary data.</text>
</comment>
<proteinExistence type="predicted"/>
<organism evidence="4 5">
    <name type="scientific">Pythium oligandrum</name>
    <name type="common">Mycoparasitic fungus</name>
    <dbReference type="NCBI Taxonomy" id="41045"/>
    <lineage>
        <taxon>Eukaryota</taxon>
        <taxon>Sar</taxon>
        <taxon>Stramenopiles</taxon>
        <taxon>Oomycota</taxon>
        <taxon>Peronosporomycetes</taxon>
        <taxon>Pythiales</taxon>
        <taxon>Pythiaceae</taxon>
        <taxon>Pythium</taxon>
    </lineage>
</organism>
<feature type="region of interest" description="Disordered" evidence="3">
    <location>
        <begin position="829"/>
        <end position="872"/>
    </location>
</feature>
<dbReference type="PANTHER" id="PTHR45589">
    <property type="entry name" value="WD REPEAT DOMAIN 62, ISOFORM G"/>
    <property type="match status" value="1"/>
</dbReference>